<proteinExistence type="predicted"/>
<dbReference type="AlphaFoldDB" id="A0A9N9M0S5"/>
<keyword evidence="2" id="KW-1185">Reference proteome</keyword>
<dbReference type="Gene3D" id="3.30.40.10">
    <property type="entry name" value="Zinc/RING finger domain, C3HC4 (zinc finger)"/>
    <property type="match status" value="1"/>
</dbReference>
<evidence type="ECO:0000313" key="2">
    <source>
        <dbReference type="Proteomes" id="UP000701801"/>
    </source>
</evidence>
<sequence length="672" mass="77678">MADDVTMSEVDDDEINSESAFEELEGFNEAWNEFVEYMEEGEDGEEREPEAWVGNITDKDVREYLADRQRKLRTIQSEELSSEKALLEDLLRDPKQGITSTGSTWDGMDYGVVIDLLGAICKERPIGPGAWGKKFEKLTEEPPLYVSEDFTKHPEVSLYSKTKVTFVYMLIEMINKDVGGLLQDNKANVARNEFANVLDKTVKPFLQYVLDLRKRDTPLSYKSMMIISRRMKLIDFLTLSRRFADLRNPEPEEPVNVEEDVRDVNIFNDDLKIAWVILRVWIRLLHYRSLSMGDVEFGKEQLLDLLKISTNTYYREVSKQAPIGRNQRNEPLYGIKSSLDDAQKSIRDLADLVFKKLDNYNKENDPKHQGPRPPVGIFEDLVAKAISEVFLDTSTARQLELYTDLDLIAQNYHKRMRVEHVEGVLMERKIVLADEWWQMHEILSEWDSQPGTYEPLHDAYWPDELRNLKSINISGRCTAMLGWMDQLNLLRSNNLLLRDWSGRKTIKQLYYVFDTTDTGNFRAFREAIDEFHARIRQLSQLQETDRFSPNSPSRKTNIFAGLFHVHPIGLHDMDTILDNENKKTCSVCGFSLERDELLASLDCQAGHLFHQRCLQRWWDSSPEDCPVNNICPLRYTPVINWQAGMNELVGISPELSVPQTGNLAGKPFAQLV</sequence>
<comment type="caution">
    <text evidence="1">The sequence shown here is derived from an EMBL/GenBank/DDBJ whole genome shotgun (WGS) entry which is preliminary data.</text>
</comment>
<dbReference type="InterPro" id="IPR013083">
    <property type="entry name" value="Znf_RING/FYVE/PHD"/>
</dbReference>
<evidence type="ECO:0008006" key="3">
    <source>
        <dbReference type="Google" id="ProtNLM"/>
    </source>
</evidence>
<dbReference type="OrthoDB" id="1681166at2759"/>
<accession>A0A9N9M0S5</accession>
<gene>
    <name evidence="1" type="ORF">HYALB_00007302</name>
</gene>
<reference evidence="1" key="1">
    <citation type="submission" date="2021-07" db="EMBL/GenBank/DDBJ databases">
        <authorList>
            <person name="Durling M."/>
        </authorList>
    </citation>
    <scope>NUCLEOTIDE SEQUENCE</scope>
</reference>
<dbReference type="EMBL" id="CAJVRM010000651">
    <property type="protein sequence ID" value="CAG8982585.1"/>
    <property type="molecule type" value="Genomic_DNA"/>
</dbReference>
<name>A0A9N9M0S5_9HELO</name>
<dbReference type="Proteomes" id="UP000701801">
    <property type="component" value="Unassembled WGS sequence"/>
</dbReference>
<dbReference type="SUPFAM" id="SSF57850">
    <property type="entry name" value="RING/U-box"/>
    <property type="match status" value="1"/>
</dbReference>
<evidence type="ECO:0000313" key="1">
    <source>
        <dbReference type="EMBL" id="CAG8982585.1"/>
    </source>
</evidence>
<organism evidence="1 2">
    <name type="scientific">Hymenoscyphus albidus</name>
    <dbReference type="NCBI Taxonomy" id="595503"/>
    <lineage>
        <taxon>Eukaryota</taxon>
        <taxon>Fungi</taxon>
        <taxon>Dikarya</taxon>
        <taxon>Ascomycota</taxon>
        <taxon>Pezizomycotina</taxon>
        <taxon>Leotiomycetes</taxon>
        <taxon>Helotiales</taxon>
        <taxon>Helotiaceae</taxon>
        <taxon>Hymenoscyphus</taxon>
    </lineage>
</organism>
<protein>
    <recommendedName>
        <fullName evidence="3">RING-type domain-containing protein</fullName>
    </recommendedName>
</protein>